<reference evidence="4 5" key="1">
    <citation type="submission" date="2019-05" db="EMBL/GenBank/DDBJ databases">
        <title>Emergence of the Ug99 lineage of the wheat stem rust pathogen through somatic hybridization.</title>
        <authorList>
            <person name="Li F."/>
            <person name="Upadhyaya N.M."/>
            <person name="Sperschneider J."/>
            <person name="Matny O."/>
            <person name="Nguyen-Phuc H."/>
            <person name="Mago R."/>
            <person name="Raley C."/>
            <person name="Miller M.E."/>
            <person name="Silverstein K.A.T."/>
            <person name="Henningsen E."/>
            <person name="Hirsch C.D."/>
            <person name="Visser B."/>
            <person name="Pretorius Z.A."/>
            <person name="Steffenson B.J."/>
            <person name="Schwessinger B."/>
            <person name="Dodds P.N."/>
            <person name="Figueroa M."/>
        </authorList>
    </citation>
    <scope>NUCLEOTIDE SEQUENCE [LARGE SCALE GENOMIC DNA]</scope>
    <source>
        <strain evidence="3">21-0</strain>
        <strain evidence="2 5">Ug99</strain>
    </source>
</reference>
<dbReference type="Proteomes" id="UP000324748">
    <property type="component" value="Unassembled WGS sequence"/>
</dbReference>
<evidence type="ECO:0000313" key="5">
    <source>
        <dbReference type="Proteomes" id="UP000325313"/>
    </source>
</evidence>
<sequence>MQFGNLSILFASIMIMGPAAYEAAFPACPKGFRPFNVINFEPNAKPDGRLIRAFNSDDKEPADSKACCKVDQPGLPDPFEPGQYSLTIPQYNKACPGGK</sequence>
<accession>A0A5B0MM73</accession>
<keyword evidence="1" id="KW-0732">Signal</keyword>
<evidence type="ECO:0000313" key="4">
    <source>
        <dbReference type="Proteomes" id="UP000324748"/>
    </source>
</evidence>
<organism evidence="2 5">
    <name type="scientific">Puccinia graminis f. sp. tritici</name>
    <dbReference type="NCBI Taxonomy" id="56615"/>
    <lineage>
        <taxon>Eukaryota</taxon>
        <taxon>Fungi</taxon>
        <taxon>Dikarya</taxon>
        <taxon>Basidiomycota</taxon>
        <taxon>Pucciniomycotina</taxon>
        <taxon>Pucciniomycetes</taxon>
        <taxon>Pucciniales</taxon>
        <taxon>Pucciniaceae</taxon>
        <taxon>Puccinia</taxon>
    </lineage>
</organism>
<proteinExistence type="predicted"/>
<dbReference type="EMBL" id="VDEP01000455">
    <property type="protein sequence ID" value="KAA1077134.1"/>
    <property type="molecule type" value="Genomic_DNA"/>
</dbReference>
<evidence type="ECO:0000313" key="2">
    <source>
        <dbReference type="EMBL" id="KAA1077134.1"/>
    </source>
</evidence>
<gene>
    <name evidence="3" type="ORF">PGT21_019435</name>
    <name evidence="2" type="ORF">PGTUg99_004383</name>
</gene>
<keyword evidence="4" id="KW-1185">Reference proteome</keyword>
<dbReference type="Proteomes" id="UP000325313">
    <property type="component" value="Unassembled WGS sequence"/>
</dbReference>
<evidence type="ECO:0000256" key="1">
    <source>
        <dbReference type="SAM" id="SignalP"/>
    </source>
</evidence>
<comment type="caution">
    <text evidence="2">The sequence shown here is derived from an EMBL/GenBank/DDBJ whole genome shotgun (WGS) entry which is preliminary data.</text>
</comment>
<name>A0A5B0MM73_PUCGR</name>
<dbReference type="EMBL" id="VSWC01000118">
    <property type="protein sequence ID" value="KAA1084160.1"/>
    <property type="molecule type" value="Genomic_DNA"/>
</dbReference>
<dbReference type="AlphaFoldDB" id="A0A5B0MM73"/>
<evidence type="ECO:0000313" key="3">
    <source>
        <dbReference type="EMBL" id="KAA1084160.1"/>
    </source>
</evidence>
<feature type="signal peptide" evidence="1">
    <location>
        <begin position="1"/>
        <end position="23"/>
    </location>
</feature>
<protein>
    <submittedName>
        <fullName evidence="2">Uncharacterized protein</fullName>
    </submittedName>
</protein>
<feature type="chain" id="PRO_5033848803" evidence="1">
    <location>
        <begin position="24"/>
        <end position="99"/>
    </location>
</feature>